<dbReference type="SUPFAM" id="SSF52833">
    <property type="entry name" value="Thioredoxin-like"/>
    <property type="match status" value="1"/>
</dbReference>
<dbReference type="GO" id="GO:0016491">
    <property type="term" value="F:oxidoreductase activity"/>
    <property type="evidence" value="ECO:0007669"/>
    <property type="project" value="InterPro"/>
</dbReference>
<dbReference type="Gene3D" id="3.40.30.10">
    <property type="entry name" value="Glutaredoxin"/>
    <property type="match status" value="1"/>
</dbReference>
<dbReference type="InterPro" id="IPR036249">
    <property type="entry name" value="Thioredoxin-like_sf"/>
</dbReference>
<dbReference type="InterPro" id="IPR013740">
    <property type="entry name" value="Redoxin"/>
</dbReference>
<dbReference type="InterPro" id="IPR025380">
    <property type="entry name" value="DUF4369"/>
</dbReference>
<dbReference type="InterPro" id="IPR050553">
    <property type="entry name" value="Thioredoxin_ResA/DsbE_sf"/>
</dbReference>
<keyword evidence="4" id="KW-1185">Reference proteome</keyword>
<evidence type="ECO:0000313" key="4">
    <source>
        <dbReference type="Proteomes" id="UP000184287"/>
    </source>
</evidence>
<dbReference type="STRING" id="288992.SAMN04488522_101802"/>
<evidence type="ECO:0000313" key="3">
    <source>
        <dbReference type="EMBL" id="SHE64782.1"/>
    </source>
</evidence>
<gene>
    <name evidence="3" type="ORF">SAMN04488522_101802</name>
</gene>
<feature type="chain" id="PRO_5012206073" evidence="1">
    <location>
        <begin position="19"/>
        <end position="395"/>
    </location>
</feature>
<dbReference type="EMBL" id="FQUQ01000001">
    <property type="protein sequence ID" value="SHE64782.1"/>
    <property type="molecule type" value="Genomic_DNA"/>
</dbReference>
<dbReference type="PROSITE" id="PS51352">
    <property type="entry name" value="THIOREDOXIN_2"/>
    <property type="match status" value="1"/>
</dbReference>
<dbReference type="RefSeq" id="WP_073227679.1">
    <property type="nucleotide sequence ID" value="NZ_FQUQ01000001.1"/>
</dbReference>
<evidence type="ECO:0000259" key="2">
    <source>
        <dbReference type="PROSITE" id="PS51352"/>
    </source>
</evidence>
<keyword evidence="1" id="KW-0732">Signal</keyword>
<name>A0A1M4V779_9SPHI</name>
<feature type="domain" description="Thioredoxin" evidence="2">
    <location>
        <begin position="243"/>
        <end position="394"/>
    </location>
</feature>
<proteinExistence type="predicted"/>
<dbReference type="OrthoDB" id="640250at2"/>
<dbReference type="CDD" id="cd02966">
    <property type="entry name" value="TlpA_like_family"/>
    <property type="match status" value="1"/>
</dbReference>
<dbReference type="Pfam" id="PF08534">
    <property type="entry name" value="Redoxin"/>
    <property type="match status" value="1"/>
</dbReference>
<sequence>MKNNLLIAFVLVPLLGQAQTGNPFTLTGKVTDYKAATDGTIYLKYKQNDIEVNDSTKLINGTYTFKGLISYPVEATLKLKVADSTEKFHARTRILRDYAHEFYLDKGNLTANSNEKLNKTIVKGSKSDDDQQELQAKLAPYYAAGSKLYQEEGAKLSKSKDSLAMASYLKKSYKNMHQIDSVKKDYLFNHAQSGIILDLLQEYTRSKLDPSEIEPLFEKIQPGLKASTAGQAYGKRIQQAKVSANGSPAPDFVLKDKNGKEISLSSLKGKLVLLDFWGSWCNPCRKTHPHLRKLYAEYKSRGFEIFGVSNELGKPEENYKKWTAALEEDKMEWINVLNEKDKSKKEEGVLDKYSVKAFPTKVLIDKNGVIIQRFVGNSMENEKELDEILHSRLNP</sequence>
<reference evidence="4" key="1">
    <citation type="submission" date="2016-11" db="EMBL/GenBank/DDBJ databases">
        <authorList>
            <person name="Varghese N."/>
            <person name="Submissions S."/>
        </authorList>
    </citation>
    <scope>NUCLEOTIDE SEQUENCE [LARGE SCALE GENOMIC DNA]</scope>
    <source>
        <strain evidence="4">DSM 16990</strain>
    </source>
</reference>
<dbReference type="PANTHER" id="PTHR42852:SF13">
    <property type="entry name" value="PROTEIN DIPZ"/>
    <property type="match status" value="1"/>
</dbReference>
<feature type="signal peptide" evidence="1">
    <location>
        <begin position="1"/>
        <end position="18"/>
    </location>
</feature>
<dbReference type="AlphaFoldDB" id="A0A1M4V779"/>
<protein>
    <submittedName>
        <fullName evidence="3">Peroxiredoxin</fullName>
    </submittedName>
</protein>
<accession>A0A1M4V779</accession>
<organism evidence="3 4">
    <name type="scientific">Pedobacter caeni</name>
    <dbReference type="NCBI Taxonomy" id="288992"/>
    <lineage>
        <taxon>Bacteria</taxon>
        <taxon>Pseudomonadati</taxon>
        <taxon>Bacteroidota</taxon>
        <taxon>Sphingobacteriia</taxon>
        <taxon>Sphingobacteriales</taxon>
        <taxon>Sphingobacteriaceae</taxon>
        <taxon>Pedobacter</taxon>
    </lineage>
</organism>
<evidence type="ECO:0000256" key="1">
    <source>
        <dbReference type="SAM" id="SignalP"/>
    </source>
</evidence>
<dbReference type="Pfam" id="PF14289">
    <property type="entry name" value="DUF4369"/>
    <property type="match status" value="1"/>
</dbReference>
<dbReference type="PANTHER" id="PTHR42852">
    <property type="entry name" value="THIOL:DISULFIDE INTERCHANGE PROTEIN DSBE"/>
    <property type="match status" value="1"/>
</dbReference>
<dbReference type="Proteomes" id="UP000184287">
    <property type="component" value="Unassembled WGS sequence"/>
</dbReference>
<dbReference type="InterPro" id="IPR013766">
    <property type="entry name" value="Thioredoxin_domain"/>
</dbReference>